<organism evidence="2 3">
    <name type="scientific">Nocardia macrotermitis</name>
    <dbReference type="NCBI Taxonomy" id="2585198"/>
    <lineage>
        <taxon>Bacteria</taxon>
        <taxon>Bacillati</taxon>
        <taxon>Actinomycetota</taxon>
        <taxon>Actinomycetes</taxon>
        <taxon>Mycobacteriales</taxon>
        <taxon>Nocardiaceae</taxon>
        <taxon>Nocardia</taxon>
    </lineage>
</organism>
<dbReference type="Gene3D" id="1.20.120.450">
    <property type="entry name" value="dinb family like domain"/>
    <property type="match status" value="1"/>
</dbReference>
<feature type="domain" description="Mycothiol-dependent maleylpyruvate isomerase metal-binding" evidence="1">
    <location>
        <begin position="9"/>
        <end position="86"/>
    </location>
</feature>
<evidence type="ECO:0000313" key="2">
    <source>
        <dbReference type="EMBL" id="MQY22852.1"/>
    </source>
</evidence>
<dbReference type="RefSeq" id="WP_194290044.1">
    <property type="nucleotide sequence ID" value="NZ_WEGK01000015.1"/>
</dbReference>
<keyword evidence="3" id="KW-1185">Reference proteome</keyword>
<comment type="caution">
    <text evidence="2">The sequence shown here is derived from an EMBL/GenBank/DDBJ whole genome shotgun (WGS) entry which is preliminary data.</text>
</comment>
<dbReference type="GO" id="GO:0046872">
    <property type="term" value="F:metal ion binding"/>
    <property type="evidence" value="ECO:0007669"/>
    <property type="project" value="InterPro"/>
</dbReference>
<protein>
    <recommendedName>
        <fullName evidence="1">Mycothiol-dependent maleylpyruvate isomerase metal-binding domain-containing protein</fullName>
    </recommendedName>
</protein>
<accession>A0A7K0DC26</accession>
<dbReference type="InterPro" id="IPR034660">
    <property type="entry name" value="DinB/YfiT-like"/>
</dbReference>
<evidence type="ECO:0000259" key="1">
    <source>
        <dbReference type="Pfam" id="PF11716"/>
    </source>
</evidence>
<dbReference type="Pfam" id="PF11716">
    <property type="entry name" value="MDMPI_N"/>
    <property type="match status" value="1"/>
</dbReference>
<dbReference type="AlphaFoldDB" id="A0A7K0DC26"/>
<dbReference type="Proteomes" id="UP000438448">
    <property type="component" value="Unassembled WGS sequence"/>
</dbReference>
<evidence type="ECO:0000313" key="3">
    <source>
        <dbReference type="Proteomes" id="UP000438448"/>
    </source>
</evidence>
<dbReference type="InterPro" id="IPR024344">
    <property type="entry name" value="MDMPI_metal-binding"/>
</dbReference>
<dbReference type="SUPFAM" id="SSF109854">
    <property type="entry name" value="DinB/YfiT-like putative metalloenzymes"/>
    <property type="match status" value="1"/>
</dbReference>
<reference evidence="2 3" key="1">
    <citation type="submission" date="2019-10" db="EMBL/GenBank/DDBJ databases">
        <title>Nocardia macrotermitis sp. nov. and Nocardia aurantia sp. nov., isolated from the gut of fungus growing-termite Macrotermes natalensis.</title>
        <authorList>
            <person name="Benndorf R."/>
            <person name="Schwitalla J."/>
            <person name="Martin K."/>
            <person name="De Beer W."/>
            <person name="Kaster A.-K."/>
            <person name="Vollmers J."/>
            <person name="Poulsen M."/>
            <person name="Beemelmanns C."/>
        </authorList>
    </citation>
    <scope>NUCLEOTIDE SEQUENCE [LARGE SCALE GENOMIC DNA]</scope>
    <source>
        <strain evidence="2 3">RB20</strain>
    </source>
</reference>
<proteinExistence type="predicted"/>
<name>A0A7K0DC26_9NOCA</name>
<gene>
    <name evidence="2" type="ORF">NRB20_59750</name>
</gene>
<dbReference type="EMBL" id="WEGK01000015">
    <property type="protein sequence ID" value="MQY22852.1"/>
    <property type="molecule type" value="Genomic_DNA"/>
</dbReference>
<sequence>MSSPHLPALHDERQVVLDFCRDLTPADLSAPSAAAGWSVADVLIHMTAVLRAILTPTAAAYMTTRDVERTNERLVDEKRSHTTRQLPGEFETWSRRGITALTVLTIPGLGAIRIPYGELGWYPLELTPAMLVFEWHTHVRHDIAPALNRPTPPTDARRMTSILRWLTTLLEHSHREALSWLDVPVAMTLTGPGGGTWRLEPRGGRLRVRPGRAAGAAAHIAAMSLEFPQWSTRRVPWRACAVAVTGDTELGTRVLDSINLV</sequence>